<organism evidence="1 2">
    <name type="scientific">Blastococcus aurantiacus</name>
    <dbReference type="NCBI Taxonomy" id="1550231"/>
    <lineage>
        <taxon>Bacteria</taxon>
        <taxon>Bacillati</taxon>
        <taxon>Actinomycetota</taxon>
        <taxon>Actinomycetes</taxon>
        <taxon>Geodermatophilales</taxon>
        <taxon>Geodermatophilaceae</taxon>
        <taxon>Blastococcus</taxon>
    </lineage>
</organism>
<name>A0A1G7MSX3_9ACTN</name>
<dbReference type="AlphaFoldDB" id="A0A1G7MSX3"/>
<accession>A0A1G7MSX3</accession>
<evidence type="ECO:0000313" key="2">
    <source>
        <dbReference type="Proteomes" id="UP000199406"/>
    </source>
</evidence>
<sequence length="60" mass="6418">MTAVVVLVLAWTFLALATAFVVGHGIRLADACVPFRRCSDDKEAPAYESATGRRLVGTHS</sequence>
<gene>
    <name evidence="1" type="ORF">SAMN05660662_2907</name>
</gene>
<proteinExistence type="predicted"/>
<dbReference type="RefSeq" id="WP_091767927.1">
    <property type="nucleotide sequence ID" value="NZ_FNBT01000005.1"/>
</dbReference>
<dbReference type="Proteomes" id="UP000199406">
    <property type="component" value="Unassembled WGS sequence"/>
</dbReference>
<protein>
    <submittedName>
        <fullName evidence="1">Uncharacterized protein</fullName>
    </submittedName>
</protein>
<evidence type="ECO:0000313" key="1">
    <source>
        <dbReference type="EMBL" id="SDF64852.1"/>
    </source>
</evidence>
<dbReference type="EMBL" id="FNBT01000005">
    <property type="protein sequence ID" value="SDF64852.1"/>
    <property type="molecule type" value="Genomic_DNA"/>
</dbReference>
<reference evidence="2" key="1">
    <citation type="submission" date="2016-10" db="EMBL/GenBank/DDBJ databases">
        <authorList>
            <person name="Varghese N."/>
            <person name="Submissions S."/>
        </authorList>
    </citation>
    <scope>NUCLEOTIDE SEQUENCE [LARGE SCALE GENOMIC DNA]</scope>
    <source>
        <strain evidence="2">DSM 44268</strain>
    </source>
</reference>
<keyword evidence="2" id="KW-1185">Reference proteome</keyword>